<evidence type="ECO:0000313" key="7">
    <source>
        <dbReference type="EMBL" id="EGD80238.1"/>
    </source>
</evidence>
<evidence type="ECO:0000256" key="4">
    <source>
        <dbReference type="RuleBase" id="RU003651"/>
    </source>
</evidence>
<dbReference type="FunFam" id="1.10.8.60:FF:000022">
    <property type="entry name" value="Fidgetin like 1"/>
    <property type="match status" value="1"/>
</dbReference>
<keyword evidence="7" id="KW-0378">Hydrolase</keyword>
<dbReference type="GO" id="GO:0004386">
    <property type="term" value="F:helicase activity"/>
    <property type="evidence" value="ECO:0007669"/>
    <property type="project" value="UniProtKB-KW"/>
</dbReference>
<dbReference type="KEGG" id="sre:PTSG_10915"/>
<keyword evidence="7" id="KW-0347">Helicase</keyword>
<dbReference type="Gene3D" id="3.40.50.300">
    <property type="entry name" value="P-loop containing nucleotide triphosphate hydrolases"/>
    <property type="match status" value="1"/>
</dbReference>
<dbReference type="OrthoDB" id="10251136at2759"/>
<dbReference type="SUPFAM" id="SSF52540">
    <property type="entry name" value="P-loop containing nucleoside triphosphate hydrolases"/>
    <property type="match status" value="1"/>
</dbReference>
<dbReference type="EMBL" id="GL832991">
    <property type="protein sequence ID" value="EGD80238.1"/>
    <property type="molecule type" value="Genomic_DNA"/>
</dbReference>
<dbReference type="STRING" id="946362.F2URD5"/>
<accession>F2URD5</accession>
<evidence type="ECO:0000313" key="8">
    <source>
        <dbReference type="Proteomes" id="UP000007799"/>
    </source>
</evidence>
<keyword evidence="3 4" id="KW-0067">ATP-binding</keyword>
<dbReference type="SMART" id="SM00382">
    <property type="entry name" value="AAA"/>
    <property type="match status" value="1"/>
</dbReference>
<dbReference type="InterPro" id="IPR050304">
    <property type="entry name" value="MT-severing_AAA_ATPase"/>
</dbReference>
<dbReference type="GO" id="GO:0005524">
    <property type="term" value="F:ATP binding"/>
    <property type="evidence" value="ECO:0007669"/>
    <property type="project" value="UniProtKB-KW"/>
</dbReference>
<dbReference type="PANTHER" id="PTHR23074:SF17">
    <property type="entry name" value="FIDGETIN-LIKE PROTEIN 1"/>
    <property type="match status" value="1"/>
</dbReference>
<gene>
    <name evidence="7" type="ORF">PTSG_10915</name>
</gene>
<feature type="region of interest" description="Disordered" evidence="5">
    <location>
        <begin position="89"/>
        <end position="159"/>
    </location>
</feature>
<keyword evidence="2 4" id="KW-0547">Nucleotide-binding</keyword>
<name>F2URD5_SALR5</name>
<organism evidence="8">
    <name type="scientific">Salpingoeca rosetta (strain ATCC 50818 / BSB-021)</name>
    <dbReference type="NCBI Taxonomy" id="946362"/>
    <lineage>
        <taxon>Eukaryota</taxon>
        <taxon>Choanoflagellata</taxon>
        <taxon>Craspedida</taxon>
        <taxon>Salpingoecidae</taxon>
        <taxon>Salpingoeca</taxon>
    </lineage>
</organism>
<dbReference type="GO" id="GO:0016887">
    <property type="term" value="F:ATP hydrolysis activity"/>
    <property type="evidence" value="ECO:0007669"/>
    <property type="project" value="InterPro"/>
</dbReference>
<feature type="compositionally biased region" description="Basic residues" evidence="5">
    <location>
        <begin position="220"/>
        <end position="245"/>
    </location>
</feature>
<dbReference type="InParanoid" id="F2URD5"/>
<evidence type="ECO:0000256" key="2">
    <source>
        <dbReference type="ARBA" id="ARBA00022741"/>
    </source>
</evidence>
<dbReference type="FunFam" id="3.40.50.300:FF:000093">
    <property type="entry name" value="Fidgetin-like 1"/>
    <property type="match status" value="1"/>
</dbReference>
<dbReference type="AlphaFoldDB" id="F2URD5"/>
<keyword evidence="8" id="KW-1185">Reference proteome</keyword>
<dbReference type="eggNOG" id="KOG0740">
    <property type="taxonomic scope" value="Eukaryota"/>
</dbReference>
<dbReference type="Gene3D" id="1.10.8.60">
    <property type="match status" value="1"/>
</dbReference>
<feature type="compositionally biased region" description="Basic and acidic residues" evidence="5">
    <location>
        <begin position="93"/>
        <end position="110"/>
    </location>
</feature>
<dbReference type="RefSeq" id="XP_004988300.1">
    <property type="nucleotide sequence ID" value="XM_004988243.1"/>
</dbReference>
<evidence type="ECO:0000256" key="5">
    <source>
        <dbReference type="SAM" id="MobiDB-lite"/>
    </source>
</evidence>
<comment type="similarity">
    <text evidence="1 4">Belongs to the AAA ATPase family.</text>
</comment>
<dbReference type="InterPro" id="IPR015415">
    <property type="entry name" value="Spast_Vps4_C"/>
</dbReference>
<protein>
    <submittedName>
        <fullName evidence="7">Mosaic virus helicase domain binding protein</fullName>
    </submittedName>
</protein>
<reference evidence="7" key="1">
    <citation type="submission" date="2009-08" db="EMBL/GenBank/DDBJ databases">
        <title>Annotation of Salpingoeca rosetta.</title>
        <authorList>
            <consortium name="The Broad Institute Genome Sequencing Platform"/>
            <person name="Russ C."/>
            <person name="Cuomo C."/>
            <person name="Burger G."/>
            <person name="Gray M.W."/>
            <person name="Holland P.W.H."/>
            <person name="King N."/>
            <person name="Lang F.B.F."/>
            <person name="Roger A.J."/>
            <person name="Ruiz-Trillo I."/>
            <person name="Young S.K."/>
            <person name="Zeng Q."/>
            <person name="Gargeya S."/>
            <person name="Alvarado L."/>
            <person name="Berlin A."/>
            <person name="Chapman S.B."/>
            <person name="Chen Z."/>
            <person name="Freedman E."/>
            <person name="Gellesch M."/>
            <person name="Goldberg J."/>
            <person name="Griggs A."/>
            <person name="Gujja S."/>
            <person name="Heilman E."/>
            <person name="Heiman D."/>
            <person name="Howarth C."/>
            <person name="Mehta T."/>
            <person name="Neiman D."/>
            <person name="Pearson M."/>
            <person name="Roberts A."/>
            <person name="Saif S."/>
            <person name="Shea T."/>
            <person name="Shenoy N."/>
            <person name="Sisk P."/>
            <person name="Stolte C."/>
            <person name="Sykes S."/>
            <person name="White J."/>
            <person name="Yandava C."/>
            <person name="Haas B."/>
            <person name="Nusbaum C."/>
            <person name="Birren B."/>
        </authorList>
    </citation>
    <scope>NUCLEOTIDE SEQUENCE [LARGE SCALE GENOMIC DNA]</scope>
    <source>
        <strain evidence="7">ATCC 50818</strain>
    </source>
</reference>
<dbReference type="Proteomes" id="UP000007799">
    <property type="component" value="Unassembled WGS sequence"/>
</dbReference>
<dbReference type="PANTHER" id="PTHR23074">
    <property type="entry name" value="AAA DOMAIN-CONTAINING"/>
    <property type="match status" value="1"/>
</dbReference>
<dbReference type="InterPro" id="IPR003593">
    <property type="entry name" value="AAA+_ATPase"/>
</dbReference>
<dbReference type="Pfam" id="PF17862">
    <property type="entry name" value="AAA_lid_3"/>
    <property type="match status" value="1"/>
</dbReference>
<dbReference type="PROSITE" id="PS00674">
    <property type="entry name" value="AAA"/>
    <property type="match status" value="1"/>
</dbReference>
<proteinExistence type="inferred from homology"/>
<dbReference type="GO" id="GO:0008568">
    <property type="term" value="F:microtubule severing ATPase activity"/>
    <property type="evidence" value="ECO:0007669"/>
    <property type="project" value="TreeGrafter"/>
</dbReference>
<dbReference type="Pfam" id="PF00004">
    <property type="entry name" value="AAA"/>
    <property type="match status" value="1"/>
</dbReference>
<dbReference type="InterPro" id="IPR003959">
    <property type="entry name" value="ATPase_AAA_core"/>
</dbReference>
<sequence>MSVAGSWQRLRLHTVDQDQLGESDLRVHMSAADVLLALTSTTSADREVLKADHDLLYHRYADVVDARPIPKMQPIQTSYITLHDIKAMAQEKQQQRQREEEEQQQQHEGDDNGVMDTSTDNAEQPPKQWDWTFLGPVQQQPPPPQRPQQPQQQQPRQLPPNVREELLHLKRENAKMTRALSTMQAKEAALQERVRHLQRENAEAATKRAKRANEYPGPSSHHHNYHNQHQHQHQHPRAFHGRSRSRGAGDDDDDDGDHARSASPFLTAAEQLHRDQAKKRGNGNSGGGGGGMGGARRPGLSRPPGRKSVKSSFVSPFRQDERNSSSSGGQRRRPNDSTNSSGGGDQSRFLKNVDEALVERIRSEIMEHNPNIAWDDIAGLEEAKRAIQEMVVWPMMRPDLFKGLRAMPKGVLLFGPPGTGKTLIGKCIASQSKATFFSVSASSLTSKWIGEGEKLVRALFAVARESLPSVIFIDEIDSLLTQRVEGEHESSRRIKTEFLVQLDGACTTKEEQLLIIGATNRPQELDEAARRRLVRRLYIPLPDKSARRQIVVNLLSQDQAYTLSDTDLDAICDMTSGYSGSDMDYLCKEAALCPIRDIKDINMISSADVRPICLDDFRQAARQVRPSVSQAQINAYVEWDQQFGSHLGSA</sequence>
<dbReference type="Pfam" id="PF09336">
    <property type="entry name" value="Vps4_C"/>
    <property type="match status" value="1"/>
</dbReference>
<evidence type="ECO:0000259" key="6">
    <source>
        <dbReference type="SMART" id="SM00382"/>
    </source>
</evidence>
<evidence type="ECO:0000256" key="1">
    <source>
        <dbReference type="ARBA" id="ARBA00006914"/>
    </source>
</evidence>
<dbReference type="InterPro" id="IPR003960">
    <property type="entry name" value="ATPase_AAA_CS"/>
</dbReference>
<feature type="region of interest" description="Disordered" evidence="5">
    <location>
        <begin position="199"/>
        <end position="349"/>
    </location>
</feature>
<dbReference type="InterPro" id="IPR027417">
    <property type="entry name" value="P-loop_NTPase"/>
</dbReference>
<dbReference type="InterPro" id="IPR041569">
    <property type="entry name" value="AAA_lid_3"/>
</dbReference>
<feature type="compositionally biased region" description="Low complexity" evidence="5">
    <location>
        <begin position="148"/>
        <end position="159"/>
    </location>
</feature>
<dbReference type="GeneID" id="16068827"/>
<feature type="compositionally biased region" description="Gly residues" evidence="5">
    <location>
        <begin position="283"/>
        <end position="296"/>
    </location>
</feature>
<evidence type="ECO:0000256" key="3">
    <source>
        <dbReference type="ARBA" id="ARBA00022840"/>
    </source>
</evidence>
<feature type="domain" description="AAA+ ATPase" evidence="6">
    <location>
        <begin position="407"/>
        <end position="543"/>
    </location>
</feature>
<dbReference type="FunCoup" id="F2URD5">
    <property type="interactions" value="1101"/>
</dbReference>